<dbReference type="GO" id="GO:0030313">
    <property type="term" value="C:cell envelope"/>
    <property type="evidence" value="ECO:0007669"/>
    <property type="project" value="UniProtKB-SubCell"/>
</dbReference>
<feature type="signal peptide" evidence="4">
    <location>
        <begin position="1"/>
        <end position="20"/>
    </location>
</feature>
<organism evidence="6 7">
    <name type="scientific">Deinococcus hopiensis KR-140</name>
    <dbReference type="NCBI Taxonomy" id="695939"/>
    <lineage>
        <taxon>Bacteria</taxon>
        <taxon>Thermotogati</taxon>
        <taxon>Deinococcota</taxon>
        <taxon>Deinococci</taxon>
        <taxon>Deinococcales</taxon>
        <taxon>Deinococcaceae</taxon>
        <taxon>Deinococcus</taxon>
    </lineage>
</organism>
<dbReference type="AlphaFoldDB" id="A0A1W1UVU2"/>
<dbReference type="OrthoDB" id="9769193at2"/>
<dbReference type="InterPro" id="IPR028082">
    <property type="entry name" value="Peripla_BP_I"/>
</dbReference>
<dbReference type="STRING" id="695939.SAMN00790413_03268"/>
<dbReference type="PANTHER" id="PTHR46847:SF1">
    <property type="entry name" value="D-ALLOSE-BINDING PERIPLASMIC PROTEIN-RELATED"/>
    <property type="match status" value="1"/>
</dbReference>
<feature type="domain" description="Periplasmic binding protein" evidence="5">
    <location>
        <begin position="28"/>
        <end position="284"/>
    </location>
</feature>
<evidence type="ECO:0000256" key="2">
    <source>
        <dbReference type="ARBA" id="ARBA00007639"/>
    </source>
</evidence>
<dbReference type="InterPro" id="IPR025997">
    <property type="entry name" value="SBP_2_dom"/>
</dbReference>
<dbReference type="GO" id="GO:0030246">
    <property type="term" value="F:carbohydrate binding"/>
    <property type="evidence" value="ECO:0007669"/>
    <property type="project" value="UniProtKB-ARBA"/>
</dbReference>
<protein>
    <submittedName>
        <fullName evidence="6">Fructose transport system substrate-binding protein</fullName>
    </submittedName>
</protein>
<dbReference type="Gene3D" id="3.40.50.2300">
    <property type="match status" value="2"/>
</dbReference>
<dbReference type="RefSeq" id="WP_084047193.1">
    <property type="nucleotide sequence ID" value="NZ_FWWU01000008.1"/>
</dbReference>
<evidence type="ECO:0000256" key="3">
    <source>
        <dbReference type="ARBA" id="ARBA00022729"/>
    </source>
</evidence>
<dbReference type="Pfam" id="PF13407">
    <property type="entry name" value="Peripla_BP_4"/>
    <property type="match status" value="1"/>
</dbReference>
<comment type="similarity">
    <text evidence="2">Belongs to the bacterial solute-binding protein 2 family.</text>
</comment>
<dbReference type="PANTHER" id="PTHR46847">
    <property type="entry name" value="D-ALLOSE-BINDING PERIPLASMIC PROTEIN-RELATED"/>
    <property type="match status" value="1"/>
</dbReference>
<dbReference type="Proteomes" id="UP000192582">
    <property type="component" value="Unassembled WGS sequence"/>
</dbReference>
<name>A0A1W1UVU2_9DEIO</name>
<evidence type="ECO:0000256" key="4">
    <source>
        <dbReference type="SAM" id="SignalP"/>
    </source>
</evidence>
<dbReference type="EMBL" id="FWWU01000008">
    <property type="protein sequence ID" value="SMB85109.1"/>
    <property type="molecule type" value="Genomic_DNA"/>
</dbReference>
<proteinExistence type="inferred from homology"/>
<sequence length="324" mass="33822">MKKQLVVGVALLTLIGAGQAQTNPGTVIGLILKTETNPFFVKMKDGAQRTIATSQAKLLTAAGKSDDDNDSQVAAIQDMLARGAKTILITPADTQRIVPAIRAARAKGVQVIALDSTTDPKSAVDAIFATDNNKAGFLIGQYARTLMEGKKVSIAMLDLAPGLAVGIARHNGFLKGFGITSDSDPRIVCQQDTNGSRELAKSAMANCLKKNPNINVVYTINEPVAAGAYEAIQASGNPGRVAIFSVDGGCQGVRDVKAGKITATSQQYPLRMASLGIEAGLKYAISGIKATGYIDTGVNLVANKAVKGVESRNTAFGLENCWGK</sequence>
<feature type="chain" id="PRO_5013275134" evidence="4">
    <location>
        <begin position="21"/>
        <end position="324"/>
    </location>
</feature>
<keyword evidence="7" id="KW-1185">Reference proteome</keyword>
<accession>A0A1W1UVU2</accession>
<reference evidence="6 7" key="1">
    <citation type="submission" date="2017-04" db="EMBL/GenBank/DDBJ databases">
        <authorList>
            <person name="Afonso C.L."/>
            <person name="Miller P.J."/>
            <person name="Scott M.A."/>
            <person name="Spackman E."/>
            <person name="Goraichik I."/>
            <person name="Dimitrov K.M."/>
            <person name="Suarez D.L."/>
            <person name="Swayne D.E."/>
        </authorList>
    </citation>
    <scope>NUCLEOTIDE SEQUENCE [LARGE SCALE GENOMIC DNA]</scope>
    <source>
        <strain evidence="6 7">KR-140</strain>
    </source>
</reference>
<keyword evidence="3 4" id="KW-0732">Signal</keyword>
<evidence type="ECO:0000259" key="5">
    <source>
        <dbReference type="Pfam" id="PF13407"/>
    </source>
</evidence>
<evidence type="ECO:0000313" key="6">
    <source>
        <dbReference type="EMBL" id="SMB85109.1"/>
    </source>
</evidence>
<evidence type="ECO:0000256" key="1">
    <source>
        <dbReference type="ARBA" id="ARBA00004196"/>
    </source>
</evidence>
<comment type="subcellular location">
    <subcellularLocation>
        <location evidence="1">Cell envelope</location>
    </subcellularLocation>
</comment>
<dbReference type="SUPFAM" id="SSF53822">
    <property type="entry name" value="Periplasmic binding protein-like I"/>
    <property type="match status" value="1"/>
</dbReference>
<evidence type="ECO:0000313" key="7">
    <source>
        <dbReference type="Proteomes" id="UP000192582"/>
    </source>
</evidence>
<gene>
    <name evidence="6" type="ORF">SAMN00790413_03268</name>
</gene>